<feature type="compositionally biased region" description="Basic and acidic residues" evidence="2">
    <location>
        <begin position="167"/>
        <end position="176"/>
    </location>
</feature>
<dbReference type="PANTHER" id="PTHR46326:SF2">
    <property type="entry name" value="ZINC FINGER PROTEIN ZAT1-RELATED"/>
    <property type="match status" value="1"/>
</dbReference>
<evidence type="ECO:0000313" key="5">
    <source>
        <dbReference type="Proteomes" id="UP000734854"/>
    </source>
</evidence>
<keyword evidence="1" id="KW-0862">Zinc</keyword>
<name>A0A8J5LNC4_ZINOF</name>
<feature type="region of interest" description="Disordered" evidence="2">
    <location>
        <begin position="227"/>
        <end position="262"/>
    </location>
</feature>
<organism evidence="4 5">
    <name type="scientific">Zingiber officinale</name>
    <name type="common">Ginger</name>
    <name type="synonym">Amomum zingiber</name>
    <dbReference type="NCBI Taxonomy" id="94328"/>
    <lineage>
        <taxon>Eukaryota</taxon>
        <taxon>Viridiplantae</taxon>
        <taxon>Streptophyta</taxon>
        <taxon>Embryophyta</taxon>
        <taxon>Tracheophyta</taxon>
        <taxon>Spermatophyta</taxon>
        <taxon>Magnoliopsida</taxon>
        <taxon>Liliopsida</taxon>
        <taxon>Zingiberales</taxon>
        <taxon>Zingiberaceae</taxon>
        <taxon>Zingiber</taxon>
    </lineage>
</organism>
<dbReference type="PROSITE" id="PS00504">
    <property type="entry name" value="FRD_SDH_FAD_BINDING"/>
    <property type="match status" value="1"/>
</dbReference>
<dbReference type="EMBL" id="JACMSC010000005">
    <property type="protein sequence ID" value="KAG6522779.1"/>
    <property type="molecule type" value="Genomic_DNA"/>
</dbReference>
<dbReference type="PANTHER" id="PTHR46326">
    <property type="entry name" value="ZINC FINGER PROTEIN ZAT1-RELATED"/>
    <property type="match status" value="1"/>
</dbReference>
<dbReference type="PROSITE" id="PS00028">
    <property type="entry name" value="ZINC_FINGER_C2H2_1"/>
    <property type="match status" value="2"/>
</dbReference>
<dbReference type="SUPFAM" id="SSF57667">
    <property type="entry name" value="beta-beta-alpha zinc fingers"/>
    <property type="match status" value="1"/>
</dbReference>
<dbReference type="GO" id="GO:0008270">
    <property type="term" value="F:zinc ion binding"/>
    <property type="evidence" value="ECO:0007669"/>
    <property type="project" value="UniProtKB-KW"/>
</dbReference>
<dbReference type="SMART" id="SM00355">
    <property type="entry name" value="ZnF_C2H2"/>
    <property type="match status" value="2"/>
</dbReference>
<evidence type="ECO:0000256" key="1">
    <source>
        <dbReference type="PROSITE-ProRule" id="PRU00042"/>
    </source>
</evidence>
<keyword evidence="1" id="KW-0863">Zinc-finger</keyword>
<feature type="region of interest" description="Disordered" evidence="2">
    <location>
        <begin position="156"/>
        <end position="178"/>
    </location>
</feature>
<dbReference type="Proteomes" id="UP000734854">
    <property type="component" value="Unassembled WGS sequence"/>
</dbReference>
<sequence length="282" mass="30175">MERHRCKQCYRRFASGRALAGHMRSHSVAAKGGRRGFPPSPSVSSSSPAKGWVVGGESGKRLGAEVPSSGESDAVSSLSRRPKRSRGVDAADEVHSSVSDGSAEEDVARWLMMLSRDAWSRCEAKGGPETSGSRSPLRMLMEFQCEASWAAGCHSQKAPCGHSASHKRGEGERVAVPDEDPAAAVRQEQKFWECTYCHRVFRSGQALGGHKRSHLFPSSAILATITSPETPLPRPRPAFTAANTAASNDNETRTGIDLNLPAPPEEEAELSALSVAIDLASK</sequence>
<dbReference type="InterPro" id="IPR003952">
    <property type="entry name" value="FRD_SDH_FAD_BS"/>
</dbReference>
<keyword evidence="5" id="KW-1185">Reference proteome</keyword>
<feature type="region of interest" description="Disordered" evidence="2">
    <location>
        <begin position="20"/>
        <end position="102"/>
    </location>
</feature>
<feature type="domain" description="C2H2-type" evidence="3">
    <location>
        <begin position="4"/>
        <end position="27"/>
    </location>
</feature>
<reference evidence="4 5" key="1">
    <citation type="submission" date="2020-08" db="EMBL/GenBank/DDBJ databases">
        <title>Plant Genome Project.</title>
        <authorList>
            <person name="Zhang R.-G."/>
        </authorList>
    </citation>
    <scope>NUCLEOTIDE SEQUENCE [LARGE SCALE GENOMIC DNA]</scope>
    <source>
        <tissue evidence="4">Rhizome</tissue>
    </source>
</reference>
<proteinExistence type="predicted"/>
<evidence type="ECO:0000313" key="4">
    <source>
        <dbReference type="EMBL" id="KAG6522779.1"/>
    </source>
</evidence>
<dbReference type="PROSITE" id="PS50157">
    <property type="entry name" value="ZINC_FINGER_C2H2_2"/>
    <property type="match status" value="2"/>
</dbReference>
<dbReference type="InterPro" id="IPR044303">
    <property type="entry name" value="ZAT1/4/9"/>
</dbReference>
<dbReference type="Pfam" id="PF13912">
    <property type="entry name" value="zf-C2H2_6"/>
    <property type="match status" value="2"/>
</dbReference>
<feature type="compositionally biased region" description="Basic and acidic residues" evidence="2">
    <location>
        <begin position="86"/>
        <end position="95"/>
    </location>
</feature>
<feature type="compositionally biased region" description="Polar residues" evidence="2">
    <location>
        <begin position="69"/>
        <end position="79"/>
    </location>
</feature>
<dbReference type="InterPro" id="IPR013087">
    <property type="entry name" value="Znf_C2H2_type"/>
</dbReference>
<comment type="caution">
    <text evidence="4">The sequence shown here is derived from an EMBL/GenBank/DDBJ whole genome shotgun (WGS) entry which is preliminary data.</text>
</comment>
<accession>A0A8J5LNC4</accession>
<gene>
    <name evidence="4" type="ORF">ZIOFF_019934</name>
</gene>
<dbReference type="InterPro" id="IPR036236">
    <property type="entry name" value="Znf_C2H2_sf"/>
</dbReference>
<feature type="domain" description="C2H2-type" evidence="3">
    <location>
        <begin position="192"/>
        <end position="214"/>
    </location>
</feature>
<protein>
    <recommendedName>
        <fullName evidence="3">C2H2-type domain-containing protein</fullName>
    </recommendedName>
</protein>
<evidence type="ECO:0000256" key="2">
    <source>
        <dbReference type="SAM" id="MobiDB-lite"/>
    </source>
</evidence>
<evidence type="ECO:0000259" key="3">
    <source>
        <dbReference type="PROSITE" id="PS50157"/>
    </source>
</evidence>
<keyword evidence="1" id="KW-0479">Metal-binding</keyword>
<dbReference type="GO" id="GO:0016491">
    <property type="term" value="F:oxidoreductase activity"/>
    <property type="evidence" value="ECO:0007669"/>
    <property type="project" value="InterPro"/>
</dbReference>
<dbReference type="AlphaFoldDB" id="A0A8J5LNC4"/>
<dbReference type="GO" id="GO:0006355">
    <property type="term" value="P:regulation of DNA-templated transcription"/>
    <property type="evidence" value="ECO:0007669"/>
    <property type="project" value="InterPro"/>
</dbReference>